<dbReference type="Gene3D" id="3.40.50.2000">
    <property type="entry name" value="Glycogen Phosphorylase B"/>
    <property type="match status" value="2"/>
</dbReference>
<dbReference type="Pfam" id="PF13439">
    <property type="entry name" value="Glyco_transf_4"/>
    <property type="match status" value="1"/>
</dbReference>
<reference evidence="4 5" key="1">
    <citation type="journal article" date="2017" name="Infect. Genet. Evol.">
        <title>Comparative genome analysis of fish pathogen Flavobacterium columnare reveals extensive sequence diversity within the species.</title>
        <authorList>
            <person name="Kayansamruaj P."/>
            <person name="Dong H.T."/>
            <person name="Hirono I."/>
            <person name="Kondo H."/>
            <person name="Senapin S."/>
            <person name="Rodkhum C."/>
        </authorList>
    </citation>
    <scope>NUCLEOTIDE SEQUENCE [LARGE SCALE GENOMIC DNA]</scope>
    <source>
        <strain evidence="4 5">1214</strain>
    </source>
</reference>
<protein>
    <recommendedName>
        <fullName evidence="6">Glycosyltransferase family 1 protein</fullName>
    </recommendedName>
</protein>
<dbReference type="PANTHER" id="PTHR46401">
    <property type="entry name" value="GLYCOSYLTRANSFERASE WBBK-RELATED"/>
    <property type="match status" value="1"/>
</dbReference>
<evidence type="ECO:0000313" key="5">
    <source>
        <dbReference type="Proteomes" id="UP000198034"/>
    </source>
</evidence>
<dbReference type="Pfam" id="PF00534">
    <property type="entry name" value="Glycos_transf_1"/>
    <property type="match status" value="1"/>
</dbReference>
<dbReference type="GO" id="GO:0009103">
    <property type="term" value="P:lipopolysaccharide biosynthetic process"/>
    <property type="evidence" value="ECO:0007669"/>
    <property type="project" value="TreeGrafter"/>
</dbReference>
<dbReference type="InterPro" id="IPR028098">
    <property type="entry name" value="Glyco_trans_4-like_N"/>
</dbReference>
<dbReference type="PANTHER" id="PTHR46401:SF2">
    <property type="entry name" value="GLYCOSYLTRANSFERASE WBBK-RELATED"/>
    <property type="match status" value="1"/>
</dbReference>
<accession>A0A246GE00</accession>
<evidence type="ECO:0000256" key="1">
    <source>
        <dbReference type="ARBA" id="ARBA00022679"/>
    </source>
</evidence>
<proteinExistence type="predicted"/>
<evidence type="ECO:0008006" key="6">
    <source>
        <dbReference type="Google" id="ProtNLM"/>
    </source>
</evidence>
<evidence type="ECO:0000259" key="3">
    <source>
        <dbReference type="Pfam" id="PF13439"/>
    </source>
</evidence>
<feature type="domain" description="Glycosyl transferase family 1" evidence="2">
    <location>
        <begin position="188"/>
        <end position="340"/>
    </location>
</feature>
<name>A0A246GE00_9FLAO</name>
<dbReference type="EMBL" id="MTCY01000002">
    <property type="protein sequence ID" value="OWP79600.1"/>
    <property type="molecule type" value="Genomic_DNA"/>
</dbReference>
<dbReference type="SUPFAM" id="SSF53756">
    <property type="entry name" value="UDP-Glycosyltransferase/glycogen phosphorylase"/>
    <property type="match status" value="1"/>
</dbReference>
<dbReference type="CDD" id="cd03809">
    <property type="entry name" value="GT4_MtfB-like"/>
    <property type="match status" value="1"/>
</dbReference>
<sequence>MKIIFDNIIYSLQRSGGGSVYWTELIKRFNNLTDEEVSFYEPIEENENIFRKDLTLKNVKNETFLKLAIRRYLNFTIPITSKTIFHSSYFRISKSKKAINITTIHDFTTEKFRTGLAKWVNLYQKKHAVLNSDGIICISENTKKDLVAFVPNVDRSKIKVIYNGVSREFYPIHTDFTISAQSSDFEALQDYKYLLYIGHRTSYKNFPLAVKAAAQFKGEFKLVIIGEPLNKGEEKMLDDLLKVKESYFVFSRLDNVKLNLLYNKAFALLYPSSYEGFGIPLLEAMKTHCPVIASNNSSIPEVAGNGAVLLDQIDEFKIASAIQQLKNIEFRNKLIKRGIEQSAKFDWDLTFQQYLNFYKELYYER</sequence>
<evidence type="ECO:0000259" key="2">
    <source>
        <dbReference type="Pfam" id="PF00534"/>
    </source>
</evidence>
<dbReference type="GO" id="GO:0016757">
    <property type="term" value="F:glycosyltransferase activity"/>
    <property type="evidence" value="ECO:0007669"/>
    <property type="project" value="InterPro"/>
</dbReference>
<keyword evidence="1" id="KW-0808">Transferase</keyword>
<evidence type="ECO:0000313" key="4">
    <source>
        <dbReference type="EMBL" id="OWP79600.1"/>
    </source>
</evidence>
<gene>
    <name evidence="4" type="ORF">BWK62_01355</name>
</gene>
<organism evidence="4 5">
    <name type="scientific">Flavobacterium columnare</name>
    <dbReference type="NCBI Taxonomy" id="996"/>
    <lineage>
        <taxon>Bacteria</taxon>
        <taxon>Pseudomonadati</taxon>
        <taxon>Bacteroidota</taxon>
        <taxon>Flavobacteriia</taxon>
        <taxon>Flavobacteriales</taxon>
        <taxon>Flavobacteriaceae</taxon>
        <taxon>Flavobacterium</taxon>
    </lineage>
</organism>
<comment type="caution">
    <text evidence="4">The sequence shown here is derived from an EMBL/GenBank/DDBJ whole genome shotgun (WGS) entry which is preliminary data.</text>
</comment>
<dbReference type="Proteomes" id="UP000198034">
    <property type="component" value="Unassembled WGS sequence"/>
</dbReference>
<dbReference type="AlphaFoldDB" id="A0A246GE00"/>
<feature type="domain" description="Glycosyltransferase subfamily 4-like N-terminal" evidence="3">
    <location>
        <begin position="68"/>
        <end position="168"/>
    </location>
</feature>
<dbReference type="InterPro" id="IPR001296">
    <property type="entry name" value="Glyco_trans_1"/>
</dbReference>